<feature type="coiled-coil region" evidence="1">
    <location>
        <begin position="230"/>
        <end position="271"/>
    </location>
</feature>
<dbReference type="Proteomes" id="UP001165085">
    <property type="component" value="Unassembled WGS sequence"/>
</dbReference>
<evidence type="ECO:0000313" key="4">
    <source>
        <dbReference type="Proteomes" id="UP001165085"/>
    </source>
</evidence>
<dbReference type="EMBL" id="BRXY01000041">
    <property type="protein sequence ID" value="GMH56728.1"/>
    <property type="molecule type" value="Genomic_DNA"/>
</dbReference>
<evidence type="ECO:0000313" key="3">
    <source>
        <dbReference type="EMBL" id="GMH56728.1"/>
    </source>
</evidence>
<dbReference type="AlphaFoldDB" id="A0A9W7DZS1"/>
<keyword evidence="4" id="KW-1185">Reference proteome</keyword>
<organism evidence="3 4">
    <name type="scientific">Triparma strigata</name>
    <dbReference type="NCBI Taxonomy" id="1606541"/>
    <lineage>
        <taxon>Eukaryota</taxon>
        <taxon>Sar</taxon>
        <taxon>Stramenopiles</taxon>
        <taxon>Ochrophyta</taxon>
        <taxon>Bolidophyceae</taxon>
        <taxon>Parmales</taxon>
        <taxon>Triparmaceae</taxon>
        <taxon>Triparma</taxon>
    </lineage>
</organism>
<dbReference type="OrthoDB" id="193766at2759"/>
<evidence type="ECO:0000256" key="1">
    <source>
        <dbReference type="SAM" id="Coils"/>
    </source>
</evidence>
<sequence length="634" mass="70891">MNDLMLPSLVKSPEPKSPNQTNPETMGEPSNASPTLSWSMEMSLPPNSGSIISAAFPATSLSRNPGGDILTIQQRFDTTRRKLHQLALAVKKERDPKEKQFLLDESRNLQLFSTLLYLTLMMHKIDEIKVLLKESDPSTYVENQAIFDSLRSPGFHLQRHHESLQKAKKLFERKQKYKVMHDETMSRLHEYEERVGKLQDLATGTANNFSEAMVRLGGSSGDATGQAVNQATMTVELKHMQEKLDAMENDLRKATTELEGSKAENAAVKGELAAKDLALVRAHKDIELAKLVAGSDANAKLGHEQEAKQRIEAQLLAQEASMGSLKTQLEAMQRELDNKSAALEVKEKEYATLAWEYSKVNNVQGELNQDSEAKLKEATGKVKQLEAELNENVEVLNHAQKRVIILETSLEKETERREAAEEKSRQMKFEITELAEKLAELNEQGVDVGDLDRPLSRGGVVLDDGSMTSALSGSISSYVRPKFKGESDYSEAEQAERHTAVTKLQQLYRKKQSYNRWFQMKLELTSKAGVMMALSGTAQGHTGFYLNPSSNHVYYFVVKESGEWSSMFKEITMDQYRAMELDLRRKVEKEGDGALVPIPGTDTVMGKDGFYLNSKQKASFYVNDGGGLKIKEGA</sequence>
<accession>A0A9W7DZS1</accession>
<keyword evidence="1" id="KW-0175">Coiled coil</keyword>
<proteinExistence type="predicted"/>
<feature type="compositionally biased region" description="Polar residues" evidence="2">
    <location>
        <begin position="17"/>
        <end position="40"/>
    </location>
</feature>
<reference evidence="4" key="1">
    <citation type="journal article" date="2023" name="Commun. Biol.">
        <title>Genome analysis of Parmales, the sister group of diatoms, reveals the evolutionary specialization of diatoms from phago-mixotrophs to photoautotrophs.</title>
        <authorList>
            <person name="Ban H."/>
            <person name="Sato S."/>
            <person name="Yoshikawa S."/>
            <person name="Yamada K."/>
            <person name="Nakamura Y."/>
            <person name="Ichinomiya M."/>
            <person name="Sato N."/>
            <person name="Blanc-Mathieu R."/>
            <person name="Endo H."/>
            <person name="Kuwata A."/>
            <person name="Ogata H."/>
        </authorList>
    </citation>
    <scope>NUCLEOTIDE SEQUENCE [LARGE SCALE GENOMIC DNA]</scope>
    <source>
        <strain evidence="4">NIES 3701</strain>
    </source>
</reference>
<protein>
    <submittedName>
        <fullName evidence="3">Uncharacterized protein</fullName>
    </submittedName>
</protein>
<gene>
    <name evidence="3" type="ORF">TrST_g10881</name>
</gene>
<comment type="caution">
    <text evidence="3">The sequence shown here is derived from an EMBL/GenBank/DDBJ whole genome shotgun (WGS) entry which is preliminary data.</text>
</comment>
<name>A0A9W7DZS1_9STRA</name>
<feature type="region of interest" description="Disordered" evidence="2">
    <location>
        <begin position="1"/>
        <end position="40"/>
    </location>
</feature>
<evidence type="ECO:0000256" key="2">
    <source>
        <dbReference type="SAM" id="MobiDB-lite"/>
    </source>
</evidence>
<feature type="coiled-coil region" evidence="1">
    <location>
        <begin position="315"/>
        <end position="444"/>
    </location>
</feature>